<dbReference type="SUPFAM" id="SSF54695">
    <property type="entry name" value="POZ domain"/>
    <property type="match status" value="2"/>
</dbReference>
<dbReference type="Gene3D" id="3.30.710.10">
    <property type="entry name" value="Potassium Channel Kv1.1, Chain A"/>
    <property type="match status" value="2"/>
</dbReference>
<name>A0A9Q0RHG8_ANAIG</name>
<proteinExistence type="predicted"/>
<dbReference type="PRINTS" id="PR01415">
    <property type="entry name" value="ANKYRIN"/>
</dbReference>
<feature type="repeat" description="ANK" evidence="3">
    <location>
        <begin position="164"/>
        <end position="197"/>
    </location>
</feature>
<dbReference type="PROSITE" id="PS50088">
    <property type="entry name" value="ANK_REPEAT"/>
    <property type="match status" value="4"/>
</dbReference>
<comment type="caution">
    <text evidence="5">The sequence shown here is derived from an EMBL/GenBank/DDBJ whole genome shotgun (WGS) entry which is preliminary data.</text>
</comment>
<keyword evidence="1" id="KW-0677">Repeat</keyword>
<dbReference type="PROSITE" id="PS50097">
    <property type="entry name" value="BTB"/>
    <property type="match status" value="1"/>
</dbReference>
<keyword evidence="2 3" id="KW-0040">ANK repeat</keyword>
<dbReference type="EMBL" id="JAPDFW010000047">
    <property type="protein sequence ID" value="KAJ5078719.1"/>
    <property type="molecule type" value="Genomic_DNA"/>
</dbReference>
<evidence type="ECO:0000256" key="1">
    <source>
        <dbReference type="ARBA" id="ARBA00022737"/>
    </source>
</evidence>
<dbReference type="SUPFAM" id="SSF48403">
    <property type="entry name" value="Ankyrin repeat"/>
    <property type="match status" value="1"/>
</dbReference>
<dbReference type="PANTHER" id="PTHR24180:SF45">
    <property type="entry name" value="POLY [ADP-RIBOSE] POLYMERASE TANKYRASE"/>
    <property type="match status" value="1"/>
</dbReference>
<dbReference type="InterPro" id="IPR002110">
    <property type="entry name" value="Ankyrin_rpt"/>
</dbReference>
<dbReference type="SMART" id="SM00225">
    <property type="entry name" value="BTB"/>
    <property type="match status" value="2"/>
</dbReference>
<dbReference type="PROSITE" id="PS50297">
    <property type="entry name" value="ANK_REP_REGION"/>
    <property type="match status" value="3"/>
</dbReference>
<keyword evidence="6" id="KW-1185">Reference proteome</keyword>
<dbReference type="Pfam" id="PF00651">
    <property type="entry name" value="BTB"/>
    <property type="match status" value="1"/>
</dbReference>
<dbReference type="InterPro" id="IPR051637">
    <property type="entry name" value="Ank_repeat_dom-contain_49"/>
</dbReference>
<dbReference type="SMART" id="SM00248">
    <property type="entry name" value="ANK"/>
    <property type="match status" value="9"/>
</dbReference>
<dbReference type="CDD" id="cd18186">
    <property type="entry name" value="BTB_POZ_ZBTB_KLHL-like"/>
    <property type="match status" value="2"/>
</dbReference>
<evidence type="ECO:0000313" key="5">
    <source>
        <dbReference type="EMBL" id="KAJ5078719.1"/>
    </source>
</evidence>
<dbReference type="PANTHER" id="PTHR24180">
    <property type="entry name" value="CYCLIN-DEPENDENT KINASE INHIBITOR 2C-RELATED"/>
    <property type="match status" value="1"/>
</dbReference>
<feature type="repeat" description="ANK" evidence="3">
    <location>
        <begin position="196"/>
        <end position="229"/>
    </location>
</feature>
<sequence>MEDLIKIFQKSNNIKEIKKALKDYPEENLNQGKTPLHLYLTQKNKKIEILEAILKMPKLNINAKNNETPLAVLLKETDSSNFLQFVEKLLKAGADPNLVSNSPLYRLSQHSSQSNELLELLLKYKINPTPTNMETALHYACYFKADLSTIQLLIDYGADVNAKSGYSPLHYECYTGPRKESILLLISKGSKINFQHGETALHFAIKASAPHEVIETLLDQGADPNIDDKSSGFSLICSSTRYGVETFEKMLQCSADIKSDKYNGKTPPLISILNHNNFLHLVDLFAKYGANFEVSNGDTPIIAACRQKITQSSIHKLLEFNVNVNAKNGKTALHYASSESLSTQILEDLILHGANIDEYDYNKTPLDYSSNPDVTQFLQSFSSLALDYSLLLERQELTDIEIETIDKTIHAHKAILQARFGTDINFNLALSILKKKTYKEVYPFIQFIYTGMIKGSIENLREISKEIGINFDSKIGRKGIVDDMMRLYEDESSKDFKIIVDDQNIFVHKFILLARSDLYRGMFINVHDESNAVTDYSGKSFQTLEALIKFLYLDRFDSNLSDEVIDELADASDFYQLNEKINLDLKLQESGNIINRK</sequence>
<dbReference type="Pfam" id="PF12796">
    <property type="entry name" value="Ank_2"/>
    <property type="match status" value="1"/>
</dbReference>
<protein>
    <submittedName>
        <fullName evidence="5">Ankyrin repeat ph and sec7 domain containing protein secg-related</fullName>
    </submittedName>
</protein>
<dbReference type="OrthoDB" id="539213at2759"/>
<reference evidence="5" key="1">
    <citation type="submission" date="2022-10" db="EMBL/GenBank/DDBJ databases">
        <title>Novel sulphate-reducing endosymbionts in the free-living metamonad Anaeramoeba.</title>
        <authorList>
            <person name="Jerlstrom-Hultqvist J."/>
            <person name="Cepicka I."/>
            <person name="Gallot-Lavallee L."/>
            <person name="Salas-Leiva D."/>
            <person name="Curtis B.A."/>
            <person name="Zahonova K."/>
            <person name="Pipaliya S."/>
            <person name="Dacks J."/>
            <person name="Roger A.J."/>
        </authorList>
    </citation>
    <scope>NUCLEOTIDE SEQUENCE</scope>
    <source>
        <strain evidence="5">BMAN</strain>
    </source>
</reference>
<evidence type="ECO:0000313" key="6">
    <source>
        <dbReference type="Proteomes" id="UP001149090"/>
    </source>
</evidence>
<feature type="repeat" description="ANK" evidence="3">
    <location>
        <begin position="132"/>
        <end position="165"/>
    </location>
</feature>
<dbReference type="AlphaFoldDB" id="A0A9Q0RHG8"/>
<organism evidence="5 6">
    <name type="scientific">Anaeramoeba ignava</name>
    <name type="common">Anaerobic marine amoeba</name>
    <dbReference type="NCBI Taxonomy" id="1746090"/>
    <lineage>
        <taxon>Eukaryota</taxon>
        <taxon>Metamonada</taxon>
        <taxon>Anaeramoebidae</taxon>
        <taxon>Anaeramoeba</taxon>
    </lineage>
</organism>
<evidence type="ECO:0000256" key="2">
    <source>
        <dbReference type="ARBA" id="ARBA00023043"/>
    </source>
</evidence>
<dbReference type="Gene3D" id="1.25.40.20">
    <property type="entry name" value="Ankyrin repeat-containing domain"/>
    <property type="match status" value="2"/>
</dbReference>
<dbReference type="InterPro" id="IPR000210">
    <property type="entry name" value="BTB/POZ_dom"/>
</dbReference>
<evidence type="ECO:0000256" key="3">
    <source>
        <dbReference type="PROSITE-ProRule" id="PRU00023"/>
    </source>
</evidence>
<gene>
    <name evidence="5" type="ORF">M0811_14744</name>
</gene>
<accession>A0A9Q0RHG8</accession>
<dbReference type="InterPro" id="IPR036770">
    <property type="entry name" value="Ankyrin_rpt-contain_sf"/>
</dbReference>
<dbReference type="Proteomes" id="UP001149090">
    <property type="component" value="Unassembled WGS sequence"/>
</dbReference>
<dbReference type="Pfam" id="PF00023">
    <property type="entry name" value="Ank"/>
    <property type="match status" value="1"/>
</dbReference>
<feature type="repeat" description="ANK" evidence="3">
    <location>
        <begin position="328"/>
        <end position="361"/>
    </location>
</feature>
<evidence type="ECO:0000259" key="4">
    <source>
        <dbReference type="PROSITE" id="PS50097"/>
    </source>
</evidence>
<dbReference type="InterPro" id="IPR011333">
    <property type="entry name" value="SKP1/BTB/POZ_sf"/>
</dbReference>
<feature type="domain" description="BTB" evidence="4">
    <location>
        <begin position="494"/>
        <end position="560"/>
    </location>
</feature>